<feature type="transmembrane region" description="Helical" evidence="3">
    <location>
        <begin position="62"/>
        <end position="87"/>
    </location>
</feature>
<proteinExistence type="predicted"/>
<dbReference type="Proteomes" id="UP000244926">
    <property type="component" value="Chromosome I"/>
</dbReference>
<evidence type="ECO:0000313" key="4">
    <source>
        <dbReference type="EMBL" id="SPN74131.1"/>
    </source>
</evidence>
<name>A0A2R8FCN7_9CHLA</name>
<organism evidence="4 5">
    <name type="scientific">Chlamydia serpentis</name>
    <dbReference type="NCBI Taxonomy" id="1967782"/>
    <lineage>
        <taxon>Bacteria</taxon>
        <taxon>Pseudomonadati</taxon>
        <taxon>Chlamydiota</taxon>
        <taxon>Chlamydiia</taxon>
        <taxon>Chlamydiales</taxon>
        <taxon>Chlamydiaceae</taxon>
        <taxon>Chlamydia/Chlamydophila group</taxon>
        <taxon>Chlamydia</taxon>
    </lineage>
</organism>
<reference evidence="5" key="1">
    <citation type="submission" date="2017-11" db="EMBL/GenBank/DDBJ databases">
        <authorList>
            <person name="Seth-Smith MB H."/>
        </authorList>
    </citation>
    <scope>NUCLEOTIDE SEQUENCE [LARGE SCALE GENOMIC DNA]</scope>
</reference>
<feature type="region of interest" description="Disordered" evidence="2">
    <location>
        <begin position="522"/>
        <end position="542"/>
    </location>
</feature>
<keyword evidence="3" id="KW-1133">Transmembrane helix</keyword>
<keyword evidence="3" id="KW-0472">Membrane</keyword>
<dbReference type="OrthoDB" id="9822286at2"/>
<sequence length="542" mass="62507">MSSVSLSSLSVNDDQKNSLPSQRVVIKPPSLFVKVAIPVLALTTLLGAALLVGAALGIFPSLIFSIIGLLSLVAGLLGLMIFTLWFVSFKLQRSDQIDNFLTKQDQDQLRIRELQIENNELEQKCACLVQENEKLQYSNYQQQFGSESKYIAILETRNSELKSQLDELTKTYENQASKLLDLQDKNTRLQAMYEDLSNQNLELQKQLIMFKSENLLFQDEHRELSKQLQIYKQQFSLASLEAWKEDVQCIINQNSFLKAAYKNEISNLPLEQQRLFLYPKGFRLLVDRMAPQSRFFQIPKYEYNCRNGDLQERRAAMHNRLVKEFLTSMLGACTYEEIEQICVRAEELSKTASPDKQQNYNLLRSEFPSLLVAESLWVEWCDYVYPYLRPFLSLDYCKHLFLELFHQLHQDLIVSGSSEDKALVRLFCHYNGHIPLVLASFSLPPSAGSVFAFTLRQELLLWSDLEFMARTYLRNTFTVTQEWTGSIESVLSYHERCTATADMSRQAALAILHRGLQEEEEAVISDEPETLDSSWTWKEPPS</sequence>
<keyword evidence="5" id="KW-1185">Reference proteome</keyword>
<evidence type="ECO:0000256" key="1">
    <source>
        <dbReference type="SAM" id="Coils"/>
    </source>
</evidence>
<protein>
    <submittedName>
        <fullName evidence="4">ATPase involved in DNA repair,IncA protein</fullName>
    </submittedName>
</protein>
<keyword evidence="1" id="KW-0175">Coiled coil</keyword>
<gene>
    <name evidence="4" type="ORF">C10C_0999</name>
</gene>
<dbReference type="EMBL" id="LT993738">
    <property type="protein sequence ID" value="SPN74131.1"/>
    <property type="molecule type" value="Genomic_DNA"/>
</dbReference>
<feature type="coiled-coil region" evidence="1">
    <location>
        <begin position="104"/>
        <end position="213"/>
    </location>
</feature>
<dbReference type="KEGG" id="csee:C10C_0999"/>
<dbReference type="AlphaFoldDB" id="A0A2R8FCN7"/>
<dbReference type="RefSeq" id="WP_108897059.1">
    <property type="nucleotide sequence ID" value="NZ_LT993738.1"/>
</dbReference>
<keyword evidence="3" id="KW-0812">Transmembrane</keyword>
<evidence type="ECO:0000256" key="3">
    <source>
        <dbReference type="SAM" id="Phobius"/>
    </source>
</evidence>
<feature type="transmembrane region" description="Helical" evidence="3">
    <location>
        <begin position="31"/>
        <end position="56"/>
    </location>
</feature>
<evidence type="ECO:0000256" key="2">
    <source>
        <dbReference type="SAM" id="MobiDB-lite"/>
    </source>
</evidence>
<accession>A0A2R8FCN7</accession>
<evidence type="ECO:0000313" key="5">
    <source>
        <dbReference type="Proteomes" id="UP000244926"/>
    </source>
</evidence>